<dbReference type="EMBL" id="AP018046">
    <property type="protein sequence ID" value="BAX55695.1"/>
    <property type="molecule type" value="Genomic_DNA"/>
</dbReference>
<organism evidence="2 4">
    <name type="scientific">Photobacterium damsela subsp. piscicida</name>
    <name type="common">Pasteurella piscicida</name>
    <dbReference type="NCBI Taxonomy" id="38294"/>
    <lineage>
        <taxon>Bacteria</taxon>
        <taxon>Pseudomonadati</taxon>
        <taxon>Pseudomonadota</taxon>
        <taxon>Gammaproteobacteria</taxon>
        <taxon>Vibrionales</taxon>
        <taxon>Vibrionaceae</taxon>
        <taxon>Photobacterium</taxon>
    </lineage>
</organism>
<dbReference type="PANTHER" id="PTHR21310">
    <property type="entry name" value="AMINOGLYCOSIDE PHOSPHOTRANSFERASE-RELATED-RELATED"/>
    <property type="match status" value="1"/>
</dbReference>
<feature type="domain" description="Aminoglycoside phosphotransferase" evidence="1">
    <location>
        <begin position="37"/>
        <end position="235"/>
    </location>
</feature>
<name>A0A1Q9GUX5_PHODP</name>
<accession>A0A1Q9GUX5</accession>
<dbReference type="InterPro" id="IPR051678">
    <property type="entry name" value="AGP_Transferase"/>
</dbReference>
<dbReference type="Proteomes" id="UP000516656">
    <property type="component" value="Chromosome 2"/>
</dbReference>
<keyword evidence="3" id="KW-0808">Transferase</keyword>
<reference evidence="4" key="2">
    <citation type="submission" date="2017-05" db="EMBL/GenBank/DDBJ databases">
        <title>Whole genome sequence of fish pathogenic bacteria, Photobacterium damselae subsp. piscicida, strain 91-197, isolated from hybrid striped bass (Morone sp.) in USA.</title>
        <authorList>
            <person name="Teru Y."/>
            <person name="Hikima J."/>
            <person name="Kono T."/>
            <person name="Sakai M."/>
            <person name="Takano T."/>
            <person name="Hawke J.P."/>
            <person name="Takeyama H."/>
            <person name="Aoki T."/>
        </authorList>
    </citation>
    <scope>NUCLEOTIDE SEQUENCE [LARGE SCALE GENOMIC DNA]</scope>
    <source>
        <strain evidence="4">91-197</strain>
    </source>
</reference>
<evidence type="ECO:0000313" key="5">
    <source>
        <dbReference type="Proteomes" id="UP000516656"/>
    </source>
</evidence>
<dbReference type="Pfam" id="PF01636">
    <property type="entry name" value="APH"/>
    <property type="match status" value="1"/>
</dbReference>
<reference evidence="2" key="1">
    <citation type="journal article" date="2017" name="Genome Announc.">
        <title>Whole-Genome Sequence of Photobacterium damselae subsp. piscicida Strain 91-197, Isolated from Hybrid Striped Bass (Morone sp.) in the United States.</title>
        <authorList>
            <person name="Teru Y."/>
            <person name="Hikima J."/>
            <person name="Kono T."/>
            <person name="Sakai M."/>
            <person name="Takano T."/>
            <person name="Hawke J.P."/>
            <person name="Takeyama H."/>
            <person name="Aoki T."/>
        </authorList>
    </citation>
    <scope>NUCLEOTIDE SEQUENCE</scope>
    <source>
        <strain evidence="2">91-197</strain>
    </source>
</reference>
<gene>
    <name evidence="3" type="ORF">IC627_20025</name>
    <name evidence="2" type="ORF">PDPUS_2_01109</name>
</gene>
<dbReference type="GO" id="GO:0016740">
    <property type="term" value="F:transferase activity"/>
    <property type="evidence" value="ECO:0007669"/>
    <property type="project" value="UniProtKB-KW"/>
</dbReference>
<dbReference type="Proteomes" id="UP000218676">
    <property type="component" value="Chromosome 2"/>
</dbReference>
<evidence type="ECO:0000313" key="3">
    <source>
        <dbReference type="EMBL" id="QOD58096.1"/>
    </source>
</evidence>
<reference evidence="3 5" key="3">
    <citation type="submission" date="2020-09" db="EMBL/GenBank/DDBJ databases">
        <title>Complete, closed and curated genome sequences of Photobacterium damselae subsp. piscicida isolates from Australia indicate localised evolution and additional plasmid-borne pathogenicity mechanisms.</title>
        <authorList>
            <person name="Baseggio L."/>
            <person name="Silayeva O."/>
            <person name="Buller N."/>
            <person name="Landos M."/>
            <person name="Engelstaedter J."/>
            <person name="Barnes A.C."/>
        </authorList>
    </citation>
    <scope>NUCLEOTIDE SEQUENCE [LARGE SCALE GENOMIC DNA]</scope>
    <source>
        <strain evidence="3 5">AS-16-0540-1</strain>
    </source>
</reference>
<dbReference type="RefSeq" id="WP_044180407.1">
    <property type="nucleotide sequence ID" value="NZ_AP018046.1"/>
</dbReference>
<dbReference type="SUPFAM" id="SSF56112">
    <property type="entry name" value="Protein kinase-like (PK-like)"/>
    <property type="match status" value="1"/>
</dbReference>
<dbReference type="AlphaFoldDB" id="A0A1Q9GUX5"/>
<proteinExistence type="predicted"/>
<dbReference type="InterPro" id="IPR002575">
    <property type="entry name" value="Aminoglycoside_PTrfase"/>
</dbReference>
<evidence type="ECO:0000313" key="4">
    <source>
        <dbReference type="Proteomes" id="UP000218676"/>
    </source>
</evidence>
<evidence type="ECO:0000259" key="1">
    <source>
        <dbReference type="Pfam" id="PF01636"/>
    </source>
</evidence>
<dbReference type="Gene3D" id="3.90.1200.10">
    <property type="match status" value="1"/>
</dbReference>
<dbReference type="EMBL" id="CP061855">
    <property type="protein sequence ID" value="QOD58096.1"/>
    <property type="molecule type" value="Genomic_DNA"/>
</dbReference>
<dbReference type="InterPro" id="IPR011009">
    <property type="entry name" value="Kinase-like_dom_sf"/>
</dbReference>
<evidence type="ECO:0000313" key="2">
    <source>
        <dbReference type="EMBL" id="BAX55695.1"/>
    </source>
</evidence>
<protein>
    <submittedName>
        <fullName evidence="3">Phosphotransferase</fullName>
    </submittedName>
</protein>
<sequence length="296" mass="34515">MNKPQLLNIAKKAYLTMFNTQAEVCDIQETFYGWIVFLVGSKGKIVVKFSKEVGRIAKEANALKRLRTVADCAVPSIYFFGRDEGYDYLALEWIDGVSASELPKEHRAIKIFSESYSDILVALHEHHNDQGFECNSESFTPDFINAFEQWTMPLHRFVQSSGSPFSGKQREQFEQLWEMRETLLDPIRNTESSLIHDDCNLANVLFAPKTYKAIALLDPCDMGFKHREMDLIHLNHYRSDVPILDCYIEKSPLTENYLIRQEFFRLWDDAKHCRNTGWYNNNWFSSQLSHFSDLVR</sequence>